<sequence length="112" mass="12156">METVVKPRDMVQGVGIRCCDGVLGVECQLPIGRAVPVELEETGEKSQLRAPDSGSYGSLNGGLGRGQGTPAWKASYERCDGRKWEGGWHRIERADQVRLMTTGADDDHKVSV</sequence>
<reference evidence="2 3" key="1">
    <citation type="submission" date="2023-08" db="EMBL/GenBank/DDBJ databases">
        <authorList>
            <person name="Palmer J.M."/>
        </authorList>
    </citation>
    <scope>NUCLEOTIDE SEQUENCE [LARGE SCALE GENOMIC DNA]</scope>
    <source>
        <strain evidence="2 3">TWF481</strain>
    </source>
</reference>
<comment type="caution">
    <text evidence="2">The sequence shown here is derived from an EMBL/GenBank/DDBJ whole genome shotgun (WGS) entry which is preliminary data.</text>
</comment>
<dbReference type="EMBL" id="JAVHJL010000003">
    <property type="protein sequence ID" value="KAK6507542.1"/>
    <property type="molecule type" value="Genomic_DNA"/>
</dbReference>
<dbReference type="Proteomes" id="UP001370758">
    <property type="component" value="Unassembled WGS sequence"/>
</dbReference>
<proteinExistence type="predicted"/>
<gene>
    <name evidence="2" type="ORF">TWF481_005973</name>
</gene>
<organism evidence="2 3">
    <name type="scientific">Arthrobotrys musiformis</name>
    <dbReference type="NCBI Taxonomy" id="47236"/>
    <lineage>
        <taxon>Eukaryota</taxon>
        <taxon>Fungi</taxon>
        <taxon>Dikarya</taxon>
        <taxon>Ascomycota</taxon>
        <taxon>Pezizomycotina</taxon>
        <taxon>Orbiliomycetes</taxon>
        <taxon>Orbiliales</taxon>
        <taxon>Orbiliaceae</taxon>
        <taxon>Arthrobotrys</taxon>
    </lineage>
</organism>
<name>A0AAV9WHB4_9PEZI</name>
<keyword evidence="3" id="KW-1185">Reference proteome</keyword>
<evidence type="ECO:0000256" key="1">
    <source>
        <dbReference type="SAM" id="MobiDB-lite"/>
    </source>
</evidence>
<accession>A0AAV9WHB4</accession>
<feature type="region of interest" description="Disordered" evidence="1">
    <location>
        <begin position="41"/>
        <end position="72"/>
    </location>
</feature>
<evidence type="ECO:0000313" key="2">
    <source>
        <dbReference type="EMBL" id="KAK6507542.1"/>
    </source>
</evidence>
<protein>
    <submittedName>
        <fullName evidence="2">Uncharacterized protein</fullName>
    </submittedName>
</protein>
<dbReference type="AlphaFoldDB" id="A0AAV9WHB4"/>
<evidence type="ECO:0000313" key="3">
    <source>
        <dbReference type="Proteomes" id="UP001370758"/>
    </source>
</evidence>